<organism evidence="3 4">
    <name type="scientific">Halorussus aquaticus</name>
    <dbReference type="NCBI Taxonomy" id="2953748"/>
    <lineage>
        <taxon>Archaea</taxon>
        <taxon>Methanobacteriati</taxon>
        <taxon>Methanobacteriota</taxon>
        <taxon>Stenosarchaea group</taxon>
        <taxon>Halobacteria</taxon>
        <taxon>Halobacteriales</taxon>
        <taxon>Haladaptataceae</taxon>
        <taxon>Halorussus</taxon>
    </lineage>
</organism>
<dbReference type="RefSeq" id="WP_254268565.1">
    <property type="nucleotide sequence ID" value="NZ_CP100400.1"/>
</dbReference>
<dbReference type="GeneID" id="73043467"/>
<protein>
    <recommendedName>
        <fullName evidence="2">DUF8156 domain-containing protein</fullName>
    </recommendedName>
</protein>
<name>A0ABD5Q532_9EURY</name>
<dbReference type="Proteomes" id="UP001595945">
    <property type="component" value="Unassembled WGS sequence"/>
</dbReference>
<evidence type="ECO:0000313" key="3">
    <source>
        <dbReference type="EMBL" id="MFC4825806.1"/>
    </source>
</evidence>
<proteinExistence type="predicted"/>
<evidence type="ECO:0000259" key="2">
    <source>
        <dbReference type="Pfam" id="PF26485"/>
    </source>
</evidence>
<accession>A0ABD5Q532</accession>
<evidence type="ECO:0000313" key="4">
    <source>
        <dbReference type="Proteomes" id="UP001595945"/>
    </source>
</evidence>
<comment type="caution">
    <text evidence="3">The sequence shown here is derived from an EMBL/GenBank/DDBJ whole genome shotgun (WGS) entry which is preliminary data.</text>
</comment>
<dbReference type="Pfam" id="PF26485">
    <property type="entry name" value="DUF8156"/>
    <property type="match status" value="1"/>
</dbReference>
<evidence type="ECO:0000256" key="1">
    <source>
        <dbReference type="SAM" id="MobiDB-lite"/>
    </source>
</evidence>
<keyword evidence="4" id="KW-1185">Reference proteome</keyword>
<dbReference type="EMBL" id="JBHSHT010000002">
    <property type="protein sequence ID" value="MFC4825806.1"/>
    <property type="molecule type" value="Genomic_DNA"/>
</dbReference>
<feature type="region of interest" description="Disordered" evidence="1">
    <location>
        <begin position="76"/>
        <end position="100"/>
    </location>
</feature>
<dbReference type="AlphaFoldDB" id="A0ABD5Q532"/>
<feature type="domain" description="DUF8156" evidence="2">
    <location>
        <begin position="1"/>
        <end position="92"/>
    </location>
</feature>
<dbReference type="InterPro" id="IPR058469">
    <property type="entry name" value="DUF8156"/>
</dbReference>
<gene>
    <name evidence="3" type="ORF">ACFO9K_16240</name>
</gene>
<reference evidence="3 4" key="1">
    <citation type="journal article" date="2019" name="Int. J. Syst. Evol. Microbiol.">
        <title>The Global Catalogue of Microorganisms (GCM) 10K type strain sequencing project: providing services to taxonomists for standard genome sequencing and annotation.</title>
        <authorList>
            <consortium name="The Broad Institute Genomics Platform"/>
            <consortium name="The Broad Institute Genome Sequencing Center for Infectious Disease"/>
            <person name="Wu L."/>
            <person name="Ma J."/>
        </authorList>
    </citation>
    <scope>NUCLEOTIDE SEQUENCE [LARGE SCALE GENOMIC DNA]</scope>
    <source>
        <strain evidence="3 4">XZYJ18</strain>
    </source>
</reference>
<feature type="compositionally biased region" description="Acidic residues" evidence="1">
    <location>
        <begin position="90"/>
        <end position="100"/>
    </location>
</feature>
<sequence>MGRTNPTFRDVLRSLEDSWADYRRALRRPDRDRFDRLWEDAHEHADAGGYLNHQNPMVVVLFSMLLAQQQRIEDLEAELEGGRPAATSGDSDDSDDRPAT</sequence>